<dbReference type="Gene3D" id="3.40.50.2300">
    <property type="match status" value="1"/>
</dbReference>
<dbReference type="PANTHER" id="PTHR43047:SF9">
    <property type="entry name" value="HISTIDINE KINASE"/>
    <property type="match status" value="1"/>
</dbReference>
<feature type="coiled-coil region" evidence="12">
    <location>
        <begin position="781"/>
        <end position="815"/>
    </location>
</feature>
<sequence>MVGGWAVVLSALVYLCFLFTVAHWGDQSGQRLMRGRARATIYALALAVYCTSWTFFGSVGLASRSGLDFLTIYIGPILVIGLGHRLVSRVVRVAKAQNITSVADFVAARYGKSERVAAIVCLIAVVGAIPYIALQLKAVSASLGVFLAAADGPDLARAMPVFGDLALVVALVLAGFAVAFGTRHTDATEHQDGLMLAIALESVVKLVAFLAVGAYATLWMAGSLDAAAARLGEAVTVGGLLDRTSGPETFFTLTVLAACAALLLPRQFHMAVVENRAIEDVGRAAWLFPLYLVLINLFVIPLALAGLSGFEPGAIDRDMTVLALPLSDGAGAVALAAFLGGLSAATAMVIVETVAVAIMISNHLVLPIVLRRRGFSGVSAAGRDAPQPTDLGGFVLGVRRIGIVVMTLLGYAYYRAAGDAALASIGLLSFAAVAQVAPAFFGGLFWSRGTALGASAGLGLGFAVWGYTLLLPSLAWEGVLWSGVVSHGPFGIAALKPTALFGTDLPTLTHGVLWSLGLNIAAYVGFSFARPVNAMERLQATAFVGADTAIAPSFRLFRASVSVADLRATVARYLGEERTTRSFESFARTRGLDLGERAQADIHLLRYAEHLLASAIGAASSRLALSLLLRRRNLSSRDALRLLDDASAALQYSRDLLQHALDHARQGITVFDRDLRLVAWNRAFIDLYELPPGIVRIGVALDDLVGFNAERGAYGPGLGDEIVAQRIAGLLDDPEPQRIRLQPTGRVIEVRSNGLPDGGLVTTYTDVTETAAGEEARARAKDVLELRVRERTEELTRLNEALTQAKAEADEANISKTRFLAAAGHDILQPLNAARLYVTALLERDRDAGDAGLAENVDASLDAVEEILTALLDISRLDAGAMKPQWSSFRVGELFRQLQREFDPIAREKGLRLTFVPRSVLVRSDRRLLRRLLQNLISNAIKYTPEGRVLVGARRRGDRLGFEVWDTGLGIPASKRRLVFREFQRLDQGARVARGLGLGLSIVERIARVLDHPIGLSSQPGRGSVFRVEAPIVAGDARSVVSLDAPRRPATPLSGFSVLAIDNEPAVLDGMRTLLSRWGCAVTTAASLDEARQALEAITVAPRVIIADYHLDRGHDGLDAIAGLRARLAPDHPAILLTADRSAAVAAAAEAAADRLGALKAGIARQRALLERNGADRARIEAEVSALAERTGGLCPACGSPVEPAALLEEHAHRDRRAA</sequence>
<comment type="similarity">
    <text evidence="3">Belongs to the sodium:solute symporter (SSF) (TC 2.A.21) family.</text>
</comment>
<dbReference type="Gene3D" id="3.30.565.10">
    <property type="entry name" value="Histidine kinase-like ATPase, C-terminal domain"/>
    <property type="match status" value="1"/>
</dbReference>
<evidence type="ECO:0000256" key="2">
    <source>
        <dbReference type="ARBA" id="ARBA00004141"/>
    </source>
</evidence>
<evidence type="ECO:0000256" key="9">
    <source>
        <dbReference type="ARBA" id="ARBA00022989"/>
    </source>
</evidence>
<dbReference type="SUPFAM" id="SSF55785">
    <property type="entry name" value="PYP-like sensor domain (PAS domain)"/>
    <property type="match status" value="1"/>
</dbReference>
<keyword evidence="10 13" id="KW-0472">Membrane</keyword>
<comment type="subcellular location">
    <subcellularLocation>
        <location evidence="2">Membrane</location>
        <topology evidence="2">Multi-pass membrane protein</topology>
    </subcellularLocation>
</comment>
<dbReference type="Pfam" id="PF00072">
    <property type="entry name" value="Response_reg"/>
    <property type="match status" value="1"/>
</dbReference>
<reference evidence="16" key="1">
    <citation type="submission" date="2020-02" db="EMBL/GenBank/DDBJ databases">
        <authorList>
            <person name="Meier V. D."/>
        </authorList>
    </citation>
    <scope>NUCLEOTIDE SEQUENCE</scope>
    <source>
        <strain evidence="16">AVDCRST_MAG90</strain>
    </source>
</reference>
<keyword evidence="8 16" id="KW-0418">Kinase</keyword>
<feature type="transmembrane region" description="Helical" evidence="13">
    <location>
        <begin position="6"/>
        <end position="25"/>
    </location>
</feature>
<name>A0A6J4MHN2_9HYPH</name>
<evidence type="ECO:0000256" key="12">
    <source>
        <dbReference type="SAM" id="Coils"/>
    </source>
</evidence>
<dbReference type="InterPro" id="IPR001789">
    <property type="entry name" value="Sig_transdc_resp-reg_receiver"/>
</dbReference>
<dbReference type="InterPro" id="IPR005467">
    <property type="entry name" value="His_kinase_dom"/>
</dbReference>
<dbReference type="InterPro" id="IPR004358">
    <property type="entry name" value="Sig_transdc_His_kin-like_C"/>
</dbReference>
<feature type="transmembrane region" description="Helical" evidence="13">
    <location>
        <begin position="288"/>
        <end position="307"/>
    </location>
</feature>
<evidence type="ECO:0000256" key="10">
    <source>
        <dbReference type="ARBA" id="ARBA00023136"/>
    </source>
</evidence>
<dbReference type="FunFam" id="3.30.565.10:FF:000049">
    <property type="entry name" value="Two-component sensor histidine kinase"/>
    <property type="match status" value="1"/>
</dbReference>
<feature type="transmembrane region" description="Helical" evidence="13">
    <location>
        <begin position="116"/>
        <end position="134"/>
    </location>
</feature>
<feature type="modified residue" description="4-aspartylphosphate" evidence="11">
    <location>
        <position position="1108"/>
    </location>
</feature>
<dbReference type="Gene3D" id="1.20.1730.10">
    <property type="entry name" value="Sodium/glucose cotransporter"/>
    <property type="match status" value="1"/>
</dbReference>
<dbReference type="Gene3D" id="3.30.450.20">
    <property type="entry name" value="PAS domain"/>
    <property type="match status" value="1"/>
</dbReference>
<dbReference type="FunFam" id="1.10.287.130:FF:000063">
    <property type="entry name" value="Hybrid sensor histidine kinase/response regulator"/>
    <property type="match status" value="1"/>
</dbReference>
<evidence type="ECO:0000256" key="11">
    <source>
        <dbReference type="PROSITE-ProRule" id="PRU00169"/>
    </source>
</evidence>
<feature type="transmembrane region" description="Helical" evidence="13">
    <location>
        <begin position="250"/>
        <end position="268"/>
    </location>
</feature>
<dbReference type="NCBIfam" id="NF041832">
    <property type="entry name" value="near_NosP_CTERM"/>
    <property type="match status" value="1"/>
</dbReference>
<dbReference type="InterPro" id="IPR011006">
    <property type="entry name" value="CheY-like_superfamily"/>
</dbReference>
<dbReference type="PROSITE" id="PS50283">
    <property type="entry name" value="NA_SOLUT_SYMP_3"/>
    <property type="match status" value="1"/>
</dbReference>
<comment type="catalytic activity">
    <reaction evidence="1">
        <text>ATP + protein L-histidine = ADP + protein N-phospho-L-histidine.</text>
        <dbReference type="EC" id="2.7.13.3"/>
    </reaction>
</comment>
<dbReference type="Pfam" id="PF02518">
    <property type="entry name" value="HATPase_c"/>
    <property type="match status" value="1"/>
</dbReference>
<dbReference type="PROSITE" id="PS50110">
    <property type="entry name" value="RESPONSE_REGULATORY"/>
    <property type="match status" value="1"/>
</dbReference>
<dbReference type="SUPFAM" id="SSF52172">
    <property type="entry name" value="CheY-like"/>
    <property type="match status" value="1"/>
</dbReference>
<feature type="domain" description="Histidine kinase" evidence="14">
    <location>
        <begin position="822"/>
        <end position="1034"/>
    </location>
</feature>
<dbReference type="InterPro" id="IPR003594">
    <property type="entry name" value="HATPase_dom"/>
</dbReference>
<dbReference type="SUPFAM" id="SSF55874">
    <property type="entry name" value="ATPase domain of HSP90 chaperone/DNA topoisomerase II/histidine kinase"/>
    <property type="match status" value="1"/>
</dbReference>
<dbReference type="InterPro" id="IPR003661">
    <property type="entry name" value="HisK_dim/P_dom"/>
</dbReference>
<keyword evidence="12" id="KW-0175">Coiled coil</keyword>
<dbReference type="InterPro" id="IPR036890">
    <property type="entry name" value="HATPase_C_sf"/>
</dbReference>
<dbReference type="InterPro" id="IPR038377">
    <property type="entry name" value="Na/Glc_symporter_sf"/>
</dbReference>
<dbReference type="GO" id="GO:0022857">
    <property type="term" value="F:transmembrane transporter activity"/>
    <property type="evidence" value="ECO:0007669"/>
    <property type="project" value="InterPro"/>
</dbReference>
<evidence type="ECO:0000256" key="4">
    <source>
        <dbReference type="ARBA" id="ARBA00012438"/>
    </source>
</evidence>
<feature type="transmembrane region" description="Helical" evidence="13">
    <location>
        <begin position="161"/>
        <end position="181"/>
    </location>
</feature>
<feature type="transmembrane region" description="Helical" evidence="13">
    <location>
        <begin position="458"/>
        <end position="476"/>
    </location>
</feature>
<dbReference type="SUPFAM" id="SSF47384">
    <property type="entry name" value="Homodimeric domain of signal transducing histidine kinase"/>
    <property type="match status" value="1"/>
</dbReference>
<evidence type="ECO:0000256" key="5">
    <source>
        <dbReference type="ARBA" id="ARBA00022553"/>
    </source>
</evidence>
<dbReference type="InterPro" id="IPR036097">
    <property type="entry name" value="HisK_dim/P_sf"/>
</dbReference>
<dbReference type="InterPro" id="IPR035965">
    <property type="entry name" value="PAS-like_dom_sf"/>
</dbReference>
<keyword evidence="7 13" id="KW-0812">Transmembrane</keyword>
<feature type="transmembrane region" description="Helical" evidence="13">
    <location>
        <begin position="193"/>
        <end position="212"/>
    </location>
</feature>
<evidence type="ECO:0000256" key="7">
    <source>
        <dbReference type="ARBA" id="ARBA00022692"/>
    </source>
</evidence>
<protein>
    <recommendedName>
        <fullName evidence="4">histidine kinase</fullName>
        <ecNumber evidence="4">2.7.13.3</ecNumber>
    </recommendedName>
</protein>
<feature type="transmembrane region" description="Helical" evidence="13">
    <location>
        <begin position="391"/>
        <end position="414"/>
    </location>
</feature>
<proteinExistence type="inferred from homology"/>
<accession>A0A6J4MHN2</accession>
<dbReference type="InterPro" id="IPR001734">
    <property type="entry name" value="Na/solute_symporter"/>
</dbReference>
<evidence type="ECO:0000256" key="8">
    <source>
        <dbReference type="ARBA" id="ARBA00022777"/>
    </source>
</evidence>
<dbReference type="SMART" id="SM00387">
    <property type="entry name" value="HATPase_c"/>
    <property type="match status" value="1"/>
</dbReference>
<gene>
    <name evidence="16" type="ORF">AVDCRST_MAG90-2975</name>
</gene>
<feature type="transmembrane region" description="Helical" evidence="13">
    <location>
        <begin position="420"/>
        <end position="446"/>
    </location>
</feature>
<dbReference type="Pfam" id="PF12860">
    <property type="entry name" value="PAS_7"/>
    <property type="match status" value="1"/>
</dbReference>
<dbReference type="CDD" id="cd00082">
    <property type="entry name" value="HisKA"/>
    <property type="match status" value="1"/>
</dbReference>
<keyword evidence="6" id="KW-0808">Transferase</keyword>
<dbReference type="PROSITE" id="PS50109">
    <property type="entry name" value="HIS_KIN"/>
    <property type="match status" value="1"/>
</dbReference>
<organism evidence="16">
    <name type="scientific">uncultured Microvirga sp</name>
    <dbReference type="NCBI Taxonomy" id="412392"/>
    <lineage>
        <taxon>Bacteria</taxon>
        <taxon>Pseudomonadati</taxon>
        <taxon>Pseudomonadota</taxon>
        <taxon>Alphaproteobacteria</taxon>
        <taxon>Hyphomicrobiales</taxon>
        <taxon>Methylobacteriaceae</taxon>
        <taxon>Microvirga</taxon>
        <taxon>environmental samples</taxon>
    </lineage>
</organism>
<evidence type="ECO:0000256" key="13">
    <source>
        <dbReference type="SAM" id="Phobius"/>
    </source>
</evidence>
<dbReference type="AlphaFoldDB" id="A0A6J4MHN2"/>
<dbReference type="Gene3D" id="1.10.287.130">
    <property type="match status" value="1"/>
</dbReference>
<keyword evidence="9 13" id="KW-1133">Transmembrane helix</keyword>
<dbReference type="GO" id="GO:0000155">
    <property type="term" value="F:phosphorelay sensor kinase activity"/>
    <property type="evidence" value="ECO:0007669"/>
    <property type="project" value="InterPro"/>
</dbReference>
<feature type="transmembrane region" description="Helical" evidence="13">
    <location>
        <begin position="69"/>
        <end position="87"/>
    </location>
</feature>
<keyword evidence="5 11" id="KW-0597">Phosphoprotein</keyword>
<dbReference type="PRINTS" id="PR00344">
    <property type="entry name" value="BCTRLSENSOR"/>
</dbReference>
<evidence type="ECO:0000256" key="1">
    <source>
        <dbReference type="ARBA" id="ARBA00000085"/>
    </source>
</evidence>
<dbReference type="Pfam" id="PF00512">
    <property type="entry name" value="HisKA"/>
    <property type="match status" value="1"/>
</dbReference>
<dbReference type="EC" id="2.7.13.3" evidence="4"/>
<dbReference type="GO" id="GO:0005886">
    <property type="term" value="C:plasma membrane"/>
    <property type="evidence" value="ECO:0007669"/>
    <property type="project" value="TreeGrafter"/>
</dbReference>
<evidence type="ECO:0000259" key="14">
    <source>
        <dbReference type="PROSITE" id="PS50109"/>
    </source>
</evidence>
<dbReference type="GO" id="GO:0009927">
    <property type="term" value="F:histidine phosphotransfer kinase activity"/>
    <property type="evidence" value="ECO:0007669"/>
    <property type="project" value="TreeGrafter"/>
</dbReference>
<dbReference type="PANTHER" id="PTHR43047">
    <property type="entry name" value="TWO-COMPONENT HISTIDINE PROTEIN KINASE"/>
    <property type="match status" value="1"/>
</dbReference>
<feature type="transmembrane region" description="Helical" evidence="13">
    <location>
        <begin position="37"/>
        <end position="57"/>
    </location>
</feature>
<dbReference type="EMBL" id="CADCUC010000614">
    <property type="protein sequence ID" value="CAA9359900.1"/>
    <property type="molecule type" value="Genomic_DNA"/>
</dbReference>
<dbReference type="SMART" id="SM00448">
    <property type="entry name" value="REC"/>
    <property type="match status" value="1"/>
</dbReference>
<dbReference type="SMART" id="SM00388">
    <property type="entry name" value="HisKA"/>
    <property type="match status" value="1"/>
</dbReference>
<evidence type="ECO:0000256" key="6">
    <source>
        <dbReference type="ARBA" id="ARBA00022679"/>
    </source>
</evidence>
<evidence type="ECO:0000313" key="16">
    <source>
        <dbReference type="EMBL" id="CAA9359900.1"/>
    </source>
</evidence>
<feature type="domain" description="Response regulatory" evidence="15">
    <location>
        <begin position="1057"/>
        <end position="1176"/>
    </location>
</feature>
<evidence type="ECO:0000259" key="15">
    <source>
        <dbReference type="PROSITE" id="PS50110"/>
    </source>
</evidence>
<evidence type="ECO:0000256" key="3">
    <source>
        <dbReference type="ARBA" id="ARBA00006434"/>
    </source>
</evidence>